<evidence type="ECO:0000256" key="1">
    <source>
        <dbReference type="ARBA" id="ARBA00022630"/>
    </source>
</evidence>
<accession>A0A0F5MPX6</accession>
<dbReference type="Proteomes" id="UP000033358">
    <property type="component" value="Unassembled WGS sequence"/>
</dbReference>
<reference evidence="8 9" key="1">
    <citation type="submission" date="2015-02" db="EMBL/GenBank/DDBJ databases">
        <title>Single cell genomics of a rare environmental alphaproteobacterium provides unique insights into Rickettsiaceae evolution.</title>
        <authorList>
            <person name="Martijn J."/>
            <person name="Schulz F."/>
            <person name="Zaremba-Niedzwiedzka K."/>
            <person name="Viklund J."/>
            <person name="Stepanauskas R."/>
            <person name="Andersson S.G.E."/>
            <person name="Horn M."/>
            <person name="Guy L."/>
            <person name="Ettema T.J.G."/>
        </authorList>
    </citation>
    <scope>NUCLEOTIDE SEQUENCE [LARGE SCALE GENOMIC DNA]</scope>
    <source>
        <strain evidence="8 9">SCGC AAA041-L04</strain>
    </source>
</reference>
<keyword evidence="6" id="KW-0472">Membrane</keyword>
<evidence type="ECO:0000259" key="7">
    <source>
        <dbReference type="Pfam" id="PF07992"/>
    </source>
</evidence>
<dbReference type="AlphaFoldDB" id="A0A0F5MPX6"/>
<dbReference type="InterPro" id="IPR050097">
    <property type="entry name" value="Ferredoxin-NADP_redctase_2"/>
</dbReference>
<comment type="similarity">
    <text evidence="5">Belongs to the ferredoxin--NADP reductase type 2 family.</text>
</comment>
<name>A0A0F5MPX6_9RICK</name>
<organism evidence="8 9">
    <name type="scientific">Candidatus Arcanibacter lacustris</name>
    <dbReference type="NCBI Taxonomy" id="1607817"/>
    <lineage>
        <taxon>Bacteria</taxon>
        <taxon>Pseudomonadati</taxon>
        <taxon>Pseudomonadota</taxon>
        <taxon>Alphaproteobacteria</taxon>
        <taxon>Rickettsiales</taxon>
        <taxon>Candidatus Arcanibacter</taxon>
    </lineage>
</organism>
<comment type="caution">
    <text evidence="5">Lacks conserved residue(s) required for the propagation of feature annotation.</text>
</comment>
<dbReference type="PANTHER" id="PTHR48105">
    <property type="entry name" value="THIOREDOXIN REDUCTASE 1-RELATED-RELATED"/>
    <property type="match status" value="1"/>
</dbReference>
<dbReference type="InterPro" id="IPR036188">
    <property type="entry name" value="FAD/NAD-bd_sf"/>
</dbReference>
<keyword evidence="9" id="KW-1185">Reference proteome</keyword>
<protein>
    <recommendedName>
        <fullName evidence="5">Ferredoxin--NADP reductase</fullName>
        <shortName evidence="5">FNR</shortName>
        <shortName evidence="5">Fd-NADP(+) reductase</shortName>
        <ecNumber evidence="5">1.18.1.2</ecNumber>
    </recommendedName>
</protein>
<dbReference type="PRINTS" id="PR00469">
    <property type="entry name" value="PNDRDTASEII"/>
</dbReference>
<evidence type="ECO:0000256" key="6">
    <source>
        <dbReference type="SAM" id="Phobius"/>
    </source>
</evidence>
<evidence type="ECO:0000256" key="5">
    <source>
        <dbReference type="HAMAP-Rule" id="MF_01685"/>
    </source>
</evidence>
<dbReference type="Gene3D" id="3.50.50.60">
    <property type="entry name" value="FAD/NAD(P)-binding domain"/>
    <property type="match status" value="2"/>
</dbReference>
<evidence type="ECO:0000256" key="2">
    <source>
        <dbReference type="ARBA" id="ARBA00022827"/>
    </source>
</evidence>
<feature type="binding site" evidence="5">
    <location>
        <position position="304"/>
    </location>
    <ligand>
        <name>FAD</name>
        <dbReference type="ChEBI" id="CHEBI:57692"/>
    </ligand>
</feature>
<dbReference type="GO" id="GO:0004324">
    <property type="term" value="F:ferredoxin-NADP+ reductase activity"/>
    <property type="evidence" value="ECO:0007669"/>
    <property type="project" value="UniProtKB-UniRule"/>
</dbReference>
<feature type="domain" description="FAD/NAD(P)-binding" evidence="7">
    <location>
        <begin position="23"/>
        <end position="312"/>
    </location>
</feature>
<keyword evidence="1 5" id="KW-0285">Flavoprotein</keyword>
<comment type="subunit">
    <text evidence="5">Homodimer.</text>
</comment>
<feature type="binding site" evidence="5">
    <location>
        <position position="345"/>
    </location>
    <ligand>
        <name>FAD</name>
        <dbReference type="ChEBI" id="CHEBI:57692"/>
    </ligand>
</feature>
<dbReference type="PATRIC" id="fig|1607817.3.peg.201"/>
<keyword evidence="2 5" id="KW-0274">FAD</keyword>
<keyword evidence="3 5" id="KW-0521">NADP</keyword>
<feature type="binding site" evidence="5">
    <location>
        <position position="64"/>
    </location>
    <ligand>
        <name>FAD</name>
        <dbReference type="ChEBI" id="CHEBI:57692"/>
    </ligand>
</feature>
<gene>
    <name evidence="8" type="ORF">SZ25_00200</name>
</gene>
<comment type="caution">
    <text evidence="8">The sequence shown here is derived from an EMBL/GenBank/DDBJ whole genome shotgun (WGS) entry which is preliminary data.</text>
</comment>
<feature type="binding site" evidence="5">
    <location>
        <position position="51"/>
    </location>
    <ligand>
        <name>FAD</name>
        <dbReference type="ChEBI" id="CHEBI:57692"/>
    </ligand>
</feature>
<comment type="catalytic activity">
    <reaction evidence="5">
        <text>2 reduced [2Fe-2S]-[ferredoxin] + NADP(+) + H(+) = 2 oxidized [2Fe-2S]-[ferredoxin] + NADPH</text>
        <dbReference type="Rhea" id="RHEA:20125"/>
        <dbReference type="Rhea" id="RHEA-COMP:10000"/>
        <dbReference type="Rhea" id="RHEA-COMP:10001"/>
        <dbReference type="ChEBI" id="CHEBI:15378"/>
        <dbReference type="ChEBI" id="CHEBI:33737"/>
        <dbReference type="ChEBI" id="CHEBI:33738"/>
        <dbReference type="ChEBI" id="CHEBI:57783"/>
        <dbReference type="ChEBI" id="CHEBI:58349"/>
        <dbReference type="EC" id="1.18.1.2"/>
    </reaction>
</comment>
<feature type="binding site" evidence="5">
    <location>
        <position position="59"/>
    </location>
    <ligand>
        <name>FAD</name>
        <dbReference type="ChEBI" id="CHEBI:57692"/>
    </ligand>
</feature>
<evidence type="ECO:0000256" key="4">
    <source>
        <dbReference type="ARBA" id="ARBA00023002"/>
    </source>
</evidence>
<evidence type="ECO:0000313" key="8">
    <source>
        <dbReference type="EMBL" id="KKB96706.1"/>
    </source>
</evidence>
<sequence>MRKIKIRTYKQGFNLTMNNFQTDLVIIGAGPVGIFAVFQAGMLKIKAHVVDALDFVGGQCNALYPEKPIYDIPAYPKIDGQDLIEQLKIQASAFDPVYHLGQSVESLEKKDQLFIVKTSNGTVISAKSVIIAAGCGAFGPNRPPLDDIELYENKSVFYMVKSREAFRGKKIVIAGGGDSAIDWALSLAEVADKLYLIHRRQKFKCAPDSLDKLHKLEAEGKIELVVPYQLHSLKGNDGMLEKVLVSDLDNNIKELDADILLPFFGLSMDLGNINNWGLKLHKHAIEVNQETMETSIPGIFAIGDVAHYPSKLKLILTGFAEAASAAHAIYPMIYPDQALHFEYSTTKGIS</sequence>
<dbReference type="SUPFAM" id="SSF51905">
    <property type="entry name" value="FAD/NAD(P)-binding domain"/>
    <property type="match status" value="2"/>
</dbReference>
<keyword evidence="6" id="KW-0812">Transmembrane</keyword>
<feature type="transmembrane region" description="Helical" evidence="6">
    <location>
        <begin position="20"/>
        <end position="38"/>
    </location>
</feature>
<dbReference type="GO" id="GO:0050660">
    <property type="term" value="F:flavin adenine dinucleotide binding"/>
    <property type="evidence" value="ECO:0007669"/>
    <property type="project" value="UniProtKB-UniRule"/>
</dbReference>
<dbReference type="EC" id="1.18.1.2" evidence="5"/>
<dbReference type="EMBL" id="JYHA01000029">
    <property type="protein sequence ID" value="KKB96706.1"/>
    <property type="molecule type" value="Genomic_DNA"/>
</dbReference>
<dbReference type="HAMAP" id="MF_01685">
    <property type="entry name" value="FENR2"/>
    <property type="match status" value="1"/>
</dbReference>
<keyword evidence="4 5" id="KW-0560">Oxidoreductase</keyword>
<comment type="cofactor">
    <cofactor evidence="5">
        <name>FAD</name>
        <dbReference type="ChEBI" id="CHEBI:57692"/>
    </cofactor>
    <text evidence="5">Binds 1 FAD per subunit.</text>
</comment>
<feature type="binding site" evidence="5">
    <location>
        <position position="104"/>
    </location>
    <ligand>
        <name>FAD</name>
        <dbReference type="ChEBI" id="CHEBI:57692"/>
    </ligand>
</feature>
<dbReference type="PRINTS" id="PR00368">
    <property type="entry name" value="FADPNR"/>
</dbReference>
<dbReference type="InterPro" id="IPR023753">
    <property type="entry name" value="FAD/NAD-binding_dom"/>
</dbReference>
<evidence type="ECO:0000313" key="9">
    <source>
        <dbReference type="Proteomes" id="UP000033358"/>
    </source>
</evidence>
<feature type="binding site" evidence="5">
    <location>
        <position position="138"/>
    </location>
    <ligand>
        <name>FAD</name>
        <dbReference type="ChEBI" id="CHEBI:57692"/>
    </ligand>
</feature>
<evidence type="ECO:0000256" key="3">
    <source>
        <dbReference type="ARBA" id="ARBA00022857"/>
    </source>
</evidence>
<dbReference type="GO" id="GO:0050661">
    <property type="term" value="F:NADP binding"/>
    <property type="evidence" value="ECO:0007669"/>
    <property type="project" value="UniProtKB-UniRule"/>
</dbReference>
<proteinExistence type="inferred from homology"/>
<dbReference type="InterPro" id="IPR022890">
    <property type="entry name" value="Fd--NADP_Rdtase_type_2"/>
</dbReference>
<keyword evidence="6" id="KW-1133">Transmembrane helix</keyword>
<dbReference type="Pfam" id="PF07992">
    <property type="entry name" value="Pyr_redox_2"/>
    <property type="match status" value="1"/>
</dbReference>